<feature type="binding site" evidence="10">
    <location>
        <begin position="6"/>
        <end position="10"/>
    </location>
    <ligand>
        <name>ATP</name>
        <dbReference type="ChEBI" id="CHEBI:30616"/>
    </ligand>
</feature>
<dbReference type="PANTHER" id="PTHR43654">
    <property type="entry name" value="GLUTAMATE 5-KINASE"/>
    <property type="match status" value="1"/>
</dbReference>
<name>E1IHF5_9CHLR</name>
<organism evidence="13 14">
    <name type="scientific">Oscillochloris trichoides DG-6</name>
    <dbReference type="NCBI Taxonomy" id="765420"/>
    <lineage>
        <taxon>Bacteria</taxon>
        <taxon>Bacillati</taxon>
        <taxon>Chloroflexota</taxon>
        <taxon>Chloroflexia</taxon>
        <taxon>Chloroflexales</taxon>
        <taxon>Chloroflexineae</taxon>
        <taxon>Oscillochloridaceae</taxon>
        <taxon>Oscillochloris</taxon>
    </lineage>
</organism>
<keyword evidence="6 13" id="KW-0418">Kinase</keyword>
<keyword evidence="8" id="KW-0414">Isoprene biosynthesis</keyword>
<dbReference type="PIRSF" id="PIRSF016496">
    <property type="entry name" value="Kin_FomA"/>
    <property type="match status" value="1"/>
</dbReference>
<feature type="binding site" evidence="10">
    <location>
        <position position="51"/>
    </location>
    <ligand>
        <name>substrate</name>
    </ligand>
</feature>
<evidence type="ECO:0000259" key="12">
    <source>
        <dbReference type="Pfam" id="PF00696"/>
    </source>
</evidence>
<dbReference type="AlphaFoldDB" id="E1IHF5"/>
<dbReference type="CDD" id="cd04241">
    <property type="entry name" value="AAK_FomA-like"/>
    <property type="match status" value="1"/>
</dbReference>
<feature type="binding site" evidence="10">
    <location>
        <position position="221"/>
    </location>
    <ligand>
        <name>ATP</name>
        <dbReference type="ChEBI" id="CHEBI:30616"/>
    </ligand>
</feature>
<dbReference type="Proteomes" id="UP000054010">
    <property type="component" value="Unassembled WGS sequence"/>
</dbReference>
<evidence type="ECO:0000256" key="11">
    <source>
        <dbReference type="PIRSR" id="PIRSR016496-2"/>
    </source>
</evidence>
<evidence type="ECO:0000256" key="2">
    <source>
        <dbReference type="ARBA" id="ARBA00012908"/>
    </source>
</evidence>
<evidence type="ECO:0000313" key="13">
    <source>
        <dbReference type="EMBL" id="EFO79408.1"/>
    </source>
</evidence>
<dbReference type="HOGENOM" id="CLU_070213_0_0_0"/>
<evidence type="ECO:0000256" key="10">
    <source>
        <dbReference type="PIRSR" id="PIRSR016496-1"/>
    </source>
</evidence>
<evidence type="ECO:0000313" key="14">
    <source>
        <dbReference type="Proteomes" id="UP000054010"/>
    </source>
</evidence>
<dbReference type="EC" id="2.7.4.26" evidence="2"/>
<proteinExistence type="inferred from homology"/>
<dbReference type="GO" id="GO:0005524">
    <property type="term" value="F:ATP binding"/>
    <property type="evidence" value="ECO:0007669"/>
    <property type="project" value="UniProtKB-KW"/>
</dbReference>
<gene>
    <name evidence="13" type="ORF">OSCT_2756</name>
</gene>
<evidence type="ECO:0000256" key="5">
    <source>
        <dbReference type="ARBA" id="ARBA00022741"/>
    </source>
</evidence>
<feature type="binding site" evidence="10">
    <location>
        <position position="52"/>
    </location>
    <ligand>
        <name>ATP</name>
        <dbReference type="ChEBI" id="CHEBI:30616"/>
    </ligand>
</feature>
<dbReference type="GO" id="GO:0008299">
    <property type="term" value="P:isoprenoid biosynthetic process"/>
    <property type="evidence" value="ECO:0007669"/>
    <property type="project" value="UniProtKB-KW"/>
</dbReference>
<dbReference type="SUPFAM" id="SSF53633">
    <property type="entry name" value="Carbamate kinase-like"/>
    <property type="match status" value="1"/>
</dbReference>
<sequence length="269" mass="28105">MYTFIKLGGSVITDKAGREAADLPLISRLAAEIAQARAANPNLRLIISHGSGSFGHHYAAKYGVHRGLAATADWMGFALTAGAALRLNRIVVDALLDAGLPALQLQPSAALVSAAGQISSWDTRNLALALSHGLCPIIHGDVAFDTTQGSAIISTEQLLAYLATSSDLRPSRIILVGEDAVYTADPRVDLNAERIPRIDASNIGEVLDSAAGSHAIDVTGGMRSKLDLMWQLIQTVPGLQVRLIGPQPGVLASALADAPLHVGTLMLDS</sequence>
<dbReference type="GO" id="GO:0102043">
    <property type="term" value="F:isopentenyl phosphate kinase activity"/>
    <property type="evidence" value="ECO:0007669"/>
    <property type="project" value="UniProtKB-EC"/>
</dbReference>
<dbReference type="PANTHER" id="PTHR43654:SF1">
    <property type="entry name" value="ISOPENTENYL PHOSPHATE KINASE"/>
    <property type="match status" value="1"/>
</dbReference>
<dbReference type="Gene3D" id="3.40.1160.10">
    <property type="entry name" value="Acetylglutamate kinase-like"/>
    <property type="match status" value="1"/>
</dbReference>
<evidence type="ECO:0000256" key="4">
    <source>
        <dbReference type="ARBA" id="ARBA00022679"/>
    </source>
</evidence>
<keyword evidence="5 10" id="KW-0547">Nucleotide-binding</keyword>
<keyword evidence="4" id="KW-0808">Transferase</keyword>
<evidence type="ECO:0000256" key="1">
    <source>
        <dbReference type="ARBA" id="ARBA00010540"/>
    </source>
</evidence>
<dbReference type="InterPro" id="IPR036393">
    <property type="entry name" value="AceGlu_kinase-like_sf"/>
</dbReference>
<comment type="similarity">
    <text evidence="1">Belongs to the isopentenyl phosphate kinase family.</text>
</comment>
<feature type="binding site" evidence="10">
    <location>
        <position position="56"/>
    </location>
    <ligand>
        <name>substrate</name>
    </ligand>
</feature>
<evidence type="ECO:0000256" key="6">
    <source>
        <dbReference type="ARBA" id="ARBA00022777"/>
    </source>
</evidence>
<dbReference type="eggNOG" id="COG1608">
    <property type="taxonomic scope" value="Bacteria"/>
</dbReference>
<evidence type="ECO:0000256" key="9">
    <source>
        <dbReference type="ARBA" id="ARBA00049063"/>
    </source>
</evidence>
<evidence type="ECO:0000256" key="8">
    <source>
        <dbReference type="ARBA" id="ARBA00023229"/>
    </source>
</evidence>
<comment type="caution">
    <text evidence="13">The sequence shown here is derived from an EMBL/GenBank/DDBJ whole genome shotgun (WGS) entry which is preliminary data.</text>
</comment>
<feature type="binding site" evidence="10">
    <location>
        <position position="225"/>
    </location>
    <ligand>
        <name>ATP</name>
        <dbReference type="ChEBI" id="CHEBI:30616"/>
    </ligand>
</feature>
<comment type="catalytic activity">
    <reaction evidence="9">
        <text>isopentenyl phosphate + ATP = isopentenyl diphosphate + ADP</text>
        <dbReference type="Rhea" id="RHEA:33963"/>
        <dbReference type="ChEBI" id="CHEBI:30616"/>
        <dbReference type="ChEBI" id="CHEBI:65078"/>
        <dbReference type="ChEBI" id="CHEBI:128769"/>
        <dbReference type="ChEBI" id="CHEBI:456216"/>
        <dbReference type="EC" id="2.7.4.26"/>
    </reaction>
</comment>
<dbReference type="Pfam" id="PF00696">
    <property type="entry name" value="AA_kinase"/>
    <property type="match status" value="1"/>
</dbReference>
<keyword evidence="14" id="KW-1185">Reference proteome</keyword>
<dbReference type="OrthoDB" id="160588at2"/>
<keyword evidence="7 10" id="KW-0067">ATP-binding</keyword>
<dbReference type="EMBL" id="ADVR01000114">
    <property type="protein sequence ID" value="EFO79408.1"/>
    <property type="molecule type" value="Genomic_DNA"/>
</dbReference>
<reference evidence="13 14" key="1">
    <citation type="journal article" date="2011" name="J. Bacteriol.">
        <title>Draft genome sequence of the anoxygenic filamentous phototrophic bacterium Oscillochloris trichoides subsp. DG-6.</title>
        <authorList>
            <person name="Kuznetsov B.B."/>
            <person name="Ivanovsky R.N."/>
            <person name="Keppen O.I."/>
            <person name="Sukhacheva M.V."/>
            <person name="Bumazhkin B.K."/>
            <person name="Patutina E.O."/>
            <person name="Beletsky A.V."/>
            <person name="Mardanov A.V."/>
            <person name="Baslerov R.V."/>
            <person name="Panteleeva A.N."/>
            <person name="Kolganova T.V."/>
            <person name="Ravin N.V."/>
            <person name="Skryabin K.G."/>
        </authorList>
    </citation>
    <scope>NUCLEOTIDE SEQUENCE [LARGE SCALE GENOMIC DNA]</scope>
    <source>
        <strain evidence="13 14">DG-6</strain>
    </source>
</reference>
<feature type="binding site" evidence="10">
    <location>
        <position position="155"/>
    </location>
    <ligand>
        <name>substrate</name>
    </ligand>
</feature>
<dbReference type="GO" id="GO:0005829">
    <property type="term" value="C:cytosol"/>
    <property type="evidence" value="ECO:0007669"/>
    <property type="project" value="TreeGrafter"/>
</dbReference>
<evidence type="ECO:0000256" key="3">
    <source>
        <dbReference type="ARBA" id="ARBA00017267"/>
    </source>
</evidence>
<evidence type="ECO:0000256" key="7">
    <source>
        <dbReference type="ARBA" id="ARBA00022840"/>
    </source>
</evidence>
<feature type="site" description="Transition state stabilizer" evidence="11">
    <location>
        <position position="15"/>
    </location>
</feature>
<feature type="domain" description="Aspartate/glutamate/uridylate kinase" evidence="12">
    <location>
        <begin position="2"/>
        <end position="234"/>
    </location>
</feature>
<dbReference type="InterPro" id="IPR024192">
    <property type="entry name" value="Fosfomycin_R_FomA-type"/>
</dbReference>
<dbReference type="NCBIfam" id="NF040647">
    <property type="entry name" value="IPPK_Arch"/>
    <property type="match status" value="1"/>
</dbReference>
<dbReference type="InterPro" id="IPR001048">
    <property type="entry name" value="Asp/Glu/Uridylate_kinase"/>
</dbReference>
<dbReference type="STRING" id="765420.OSCT_2756"/>
<dbReference type="GO" id="GO:0004349">
    <property type="term" value="F:glutamate 5-kinase activity"/>
    <property type="evidence" value="ECO:0007669"/>
    <property type="project" value="TreeGrafter"/>
</dbReference>
<accession>E1IHF5</accession>
<protein>
    <recommendedName>
        <fullName evidence="3">Isopentenyl phosphate kinase</fullName>
        <ecNumber evidence="2">2.7.4.26</ecNumber>
    </recommendedName>
</protein>